<keyword evidence="2" id="KW-1185">Reference proteome</keyword>
<reference evidence="1 2" key="1">
    <citation type="journal article" date="2015" name="Genome Announc.">
        <title>Closed Genome Sequence of Octadecabacter temperatus SB1, the First Mesophilic Species of the Genus Octadecabacter.</title>
        <authorList>
            <person name="Voget S."/>
            <person name="Billerbeck S."/>
            <person name="Simon M."/>
            <person name="Daniel R."/>
        </authorList>
    </citation>
    <scope>NUCLEOTIDE SEQUENCE [LARGE SCALE GENOMIC DNA]</scope>
    <source>
        <strain evidence="1 2">SB1</strain>
    </source>
</reference>
<dbReference type="STRING" id="1458307.OSB_31530"/>
<dbReference type="KEGG" id="otm:OSB_31530"/>
<dbReference type="EMBL" id="CP012160">
    <property type="protein sequence ID" value="AKS47666.1"/>
    <property type="molecule type" value="Genomic_DNA"/>
</dbReference>
<evidence type="ECO:0000313" key="1">
    <source>
        <dbReference type="EMBL" id="AKS47666.1"/>
    </source>
</evidence>
<sequence length="198" mass="21560">MIFLIGVIFFALYGFALDAQTLPSLYEVEGVPSGDFLNVREGPSLNTGIVEVISNSNRVEVIRVQGNWGLIGLGEISGWASMRFLTVVPLAENEIRLPLACYGAEPFWNITVEQSNANYATPENLSRPMTVQRSSSATNGFTFLLSEEGAPLTHTLVARANTCSDGMSDRAFGISALLHMQTDEGNYVHQGCCTFQTE</sequence>
<dbReference type="InterPro" id="IPR003646">
    <property type="entry name" value="SH3-like_bac-type"/>
</dbReference>
<accession>A0A0K0Y9S9</accession>
<gene>
    <name evidence="1" type="ORF">OSB_31530</name>
</gene>
<evidence type="ECO:0000313" key="2">
    <source>
        <dbReference type="Proteomes" id="UP000067444"/>
    </source>
</evidence>
<dbReference type="Gene3D" id="2.30.30.40">
    <property type="entry name" value="SH3 Domains"/>
    <property type="match status" value="1"/>
</dbReference>
<proteinExistence type="predicted"/>
<dbReference type="RefSeq" id="WP_049835837.1">
    <property type="nucleotide sequence ID" value="NZ_CP012160.1"/>
</dbReference>
<dbReference type="Pfam" id="PF08239">
    <property type="entry name" value="SH3_3"/>
    <property type="match status" value="1"/>
</dbReference>
<organism evidence="1 2">
    <name type="scientific">Octadecabacter temperatus</name>
    <dbReference type="NCBI Taxonomy" id="1458307"/>
    <lineage>
        <taxon>Bacteria</taxon>
        <taxon>Pseudomonadati</taxon>
        <taxon>Pseudomonadota</taxon>
        <taxon>Alphaproteobacteria</taxon>
        <taxon>Rhodobacterales</taxon>
        <taxon>Roseobacteraceae</taxon>
        <taxon>Octadecabacter</taxon>
    </lineage>
</organism>
<dbReference type="Proteomes" id="UP000067444">
    <property type="component" value="Chromosome"/>
</dbReference>
<dbReference type="OrthoDB" id="5489750at2"/>
<name>A0A0K0Y9S9_9RHOB</name>
<dbReference type="AlphaFoldDB" id="A0A0K0Y9S9"/>
<protein>
    <submittedName>
        <fullName evidence="1">Bacterial SH3 domain protein</fullName>
    </submittedName>
</protein>